<organism evidence="3 4">
    <name type="scientific">Rhamnusium bicolor</name>
    <dbReference type="NCBI Taxonomy" id="1586634"/>
    <lineage>
        <taxon>Eukaryota</taxon>
        <taxon>Metazoa</taxon>
        <taxon>Ecdysozoa</taxon>
        <taxon>Arthropoda</taxon>
        <taxon>Hexapoda</taxon>
        <taxon>Insecta</taxon>
        <taxon>Pterygota</taxon>
        <taxon>Neoptera</taxon>
        <taxon>Endopterygota</taxon>
        <taxon>Coleoptera</taxon>
        <taxon>Polyphaga</taxon>
        <taxon>Cucujiformia</taxon>
        <taxon>Chrysomeloidea</taxon>
        <taxon>Cerambycidae</taxon>
        <taxon>Lepturinae</taxon>
        <taxon>Rhagiini</taxon>
        <taxon>Rhamnusium</taxon>
    </lineage>
</organism>
<keyword evidence="4" id="KW-1185">Reference proteome</keyword>
<name>A0AAV8YY54_9CUCU</name>
<dbReference type="GO" id="GO:0031012">
    <property type="term" value="C:extracellular matrix"/>
    <property type="evidence" value="ECO:0007669"/>
    <property type="project" value="TreeGrafter"/>
</dbReference>
<accession>A0AAV8YY54</accession>
<dbReference type="GO" id="GO:0042302">
    <property type="term" value="F:structural constituent of cuticle"/>
    <property type="evidence" value="ECO:0007669"/>
    <property type="project" value="UniProtKB-UniRule"/>
</dbReference>
<dbReference type="GO" id="GO:0005615">
    <property type="term" value="C:extracellular space"/>
    <property type="evidence" value="ECO:0007669"/>
    <property type="project" value="TreeGrafter"/>
</dbReference>
<dbReference type="InterPro" id="IPR051217">
    <property type="entry name" value="Insect_Cuticle_Struc_Prot"/>
</dbReference>
<comment type="caution">
    <text evidence="3">The sequence shown here is derived from an EMBL/GenBank/DDBJ whole genome shotgun (WGS) entry which is preliminary data.</text>
</comment>
<gene>
    <name evidence="3" type="ORF">NQ314_006868</name>
</gene>
<sequence>MFKIHGKPTDYSFSYGVKDLHTGDIKHQWEKKDGDLVTGQYSLVEPDGTVRTVDYTADKKSGFNAIVKHTGPFHHPVQYKKPISHNEVVLKPKSNVETYEPEQANEPEYETKYEYVYPNESENGYGESDNIEYQGDVNEKYQTPQEQGAADSVSDGKQEYVYLPQEEAAEESQRSTVRTTNNFQQNYAKKQQEKYENFKVIPRLPVDINLLKKGHTTANCTSGCKSYKSCGNRSSRKGTRNEHKI</sequence>
<dbReference type="Proteomes" id="UP001162156">
    <property type="component" value="Unassembled WGS sequence"/>
</dbReference>
<dbReference type="PANTHER" id="PTHR12236:SF81">
    <property type="entry name" value="CUTICLE PROTEIN 19-LIKE PROTEIN"/>
    <property type="match status" value="1"/>
</dbReference>
<dbReference type="PROSITE" id="PS51155">
    <property type="entry name" value="CHIT_BIND_RR_2"/>
    <property type="match status" value="1"/>
</dbReference>
<dbReference type="InterPro" id="IPR000618">
    <property type="entry name" value="Insect_cuticle"/>
</dbReference>
<protein>
    <submittedName>
        <fullName evidence="3">Uncharacterized protein</fullName>
    </submittedName>
</protein>
<evidence type="ECO:0000256" key="1">
    <source>
        <dbReference type="ARBA" id="ARBA00022460"/>
    </source>
</evidence>
<keyword evidence="1 2" id="KW-0193">Cuticle</keyword>
<dbReference type="InterPro" id="IPR031311">
    <property type="entry name" value="CHIT_BIND_RR_consensus"/>
</dbReference>
<dbReference type="EMBL" id="JANEYF010001866">
    <property type="protein sequence ID" value="KAJ8955650.1"/>
    <property type="molecule type" value="Genomic_DNA"/>
</dbReference>
<dbReference type="PROSITE" id="PS00233">
    <property type="entry name" value="CHIT_BIND_RR_1"/>
    <property type="match status" value="1"/>
</dbReference>
<evidence type="ECO:0000256" key="2">
    <source>
        <dbReference type="PROSITE-ProRule" id="PRU00497"/>
    </source>
</evidence>
<dbReference type="PANTHER" id="PTHR12236">
    <property type="entry name" value="STRUCTURAL CONTITUENT OF CUTICLE"/>
    <property type="match status" value="1"/>
</dbReference>
<dbReference type="PRINTS" id="PR00947">
    <property type="entry name" value="CUTICLE"/>
</dbReference>
<evidence type="ECO:0000313" key="3">
    <source>
        <dbReference type="EMBL" id="KAJ8955650.1"/>
    </source>
</evidence>
<proteinExistence type="predicted"/>
<reference evidence="3" key="1">
    <citation type="journal article" date="2023" name="Insect Mol. Biol.">
        <title>Genome sequencing provides insights into the evolution of gene families encoding plant cell wall-degrading enzymes in longhorned beetles.</title>
        <authorList>
            <person name="Shin N.R."/>
            <person name="Okamura Y."/>
            <person name="Kirsch R."/>
            <person name="Pauchet Y."/>
        </authorList>
    </citation>
    <scope>NUCLEOTIDE SEQUENCE</scope>
    <source>
        <strain evidence="3">RBIC_L_NR</strain>
    </source>
</reference>
<dbReference type="Pfam" id="PF00379">
    <property type="entry name" value="Chitin_bind_4"/>
    <property type="match status" value="1"/>
</dbReference>
<evidence type="ECO:0000313" key="4">
    <source>
        <dbReference type="Proteomes" id="UP001162156"/>
    </source>
</evidence>
<dbReference type="AlphaFoldDB" id="A0AAV8YY54"/>